<name>A0A8B4S4I8_COMTE</name>
<dbReference type="EMBL" id="UFXL01000001">
    <property type="protein sequence ID" value="SUY77220.1"/>
    <property type="molecule type" value="Genomic_DNA"/>
</dbReference>
<evidence type="ECO:0000256" key="1">
    <source>
        <dbReference type="SAM" id="MobiDB-lite"/>
    </source>
</evidence>
<gene>
    <name evidence="2" type="ORF">NCTC10698_02115</name>
</gene>
<organism evidence="2 3">
    <name type="scientific">Comamonas testosteroni</name>
    <name type="common">Pseudomonas testosteroni</name>
    <dbReference type="NCBI Taxonomy" id="285"/>
    <lineage>
        <taxon>Bacteria</taxon>
        <taxon>Pseudomonadati</taxon>
        <taxon>Pseudomonadota</taxon>
        <taxon>Betaproteobacteria</taxon>
        <taxon>Burkholderiales</taxon>
        <taxon>Comamonadaceae</taxon>
        <taxon>Comamonas</taxon>
    </lineage>
</organism>
<protein>
    <submittedName>
        <fullName evidence="2">CsbD-like</fullName>
    </submittedName>
</protein>
<dbReference type="AlphaFoldDB" id="A0A8B4S4I8"/>
<reference evidence="2 3" key="1">
    <citation type="submission" date="2018-06" db="EMBL/GenBank/DDBJ databases">
        <authorList>
            <consortium name="Pathogen Informatics"/>
            <person name="Doyle S."/>
        </authorList>
    </citation>
    <scope>NUCLEOTIDE SEQUENCE [LARGE SCALE GENOMIC DNA]</scope>
    <source>
        <strain evidence="2 3">NCTC10698</strain>
    </source>
</reference>
<comment type="caution">
    <text evidence="2">The sequence shown here is derived from an EMBL/GenBank/DDBJ whole genome shotgun (WGS) entry which is preliminary data.</text>
</comment>
<dbReference type="Gene3D" id="1.10.1470.10">
    <property type="entry name" value="YjbJ"/>
    <property type="match status" value="1"/>
</dbReference>
<accession>A0A8B4S4I8</accession>
<dbReference type="SUPFAM" id="SSF69047">
    <property type="entry name" value="Hypothetical protein YjbJ"/>
    <property type="match status" value="1"/>
</dbReference>
<sequence>MNPDQTKGAPKDAAGGVQERFGELMVSPEQEARGIAKEVEGFAQKKAGDLKEAIQEAVKKNKLQVL</sequence>
<dbReference type="Proteomes" id="UP000255070">
    <property type="component" value="Unassembled WGS sequence"/>
</dbReference>
<dbReference type="InterPro" id="IPR036629">
    <property type="entry name" value="YjbJ_sf"/>
</dbReference>
<feature type="region of interest" description="Disordered" evidence="1">
    <location>
        <begin position="1"/>
        <end position="24"/>
    </location>
</feature>
<dbReference type="RefSeq" id="WP_003080693.1">
    <property type="nucleotide sequence ID" value="NZ_BBJZ01000011.1"/>
</dbReference>
<keyword evidence="3" id="KW-1185">Reference proteome</keyword>
<evidence type="ECO:0000313" key="3">
    <source>
        <dbReference type="Proteomes" id="UP000255070"/>
    </source>
</evidence>
<evidence type="ECO:0000313" key="2">
    <source>
        <dbReference type="EMBL" id="SUY77220.1"/>
    </source>
</evidence>
<proteinExistence type="predicted"/>
<dbReference type="GeneID" id="63999768"/>